<accession>A0A0V1M1S5</accession>
<organism evidence="1 2">
    <name type="scientific">Trichinella papuae</name>
    <dbReference type="NCBI Taxonomy" id="268474"/>
    <lineage>
        <taxon>Eukaryota</taxon>
        <taxon>Metazoa</taxon>
        <taxon>Ecdysozoa</taxon>
        <taxon>Nematoda</taxon>
        <taxon>Enoplea</taxon>
        <taxon>Dorylaimia</taxon>
        <taxon>Trichinellida</taxon>
        <taxon>Trichinellidae</taxon>
        <taxon>Trichinella</taxon>
    </lineage>
</organism>
<keyword evidence="2" id="KW-1185">Reference proteome</keyword>
<sequence>MVKGIVPEANQEAFLVTLKWQPSMPNELLSQAFACMDFTVQAKMVIALAFVPTHGLEQAIDSLAGHFPDELQQLLDYFEDSYVGRRNR</sequence>
<proteinExistence type="predicted"/>
<evidence type="ECO:0000313" key="2">
    <source>
        <dbReference type="Proteomes" id="UP000054843"/>
    </source>
</evidence>
<dbReference type="EMBL" id="JYDO01000309">
    <property type="protein sequence ID" value="KRZ65686.1"/>
    <property type="molecule type" value="Genomic_DNA"/>
</dbReference>
<evidence type="ECO:0000313" key="1">
    <source>
        <dbReference type="EMBL" id="KRZ65686.1"/>
    </source>
</evidence>
<protein>
    <submittedName>
        <fullName evidence="1">Uncharacterized protein</fullName>
    </submittedName>
</protein>
<dbReference type="STRING" id="268474.A0A0V1M1S5"/>
<dbReference type="AlphaFoldDB" id="A0A0V1M1S5"/>
<comment type="caution">
    <text evidence="1">The sequence shown here is derived from an EMBL/GenBank/DDBJ whole genome shotgun (WGS) entry which is preliminary data.</text>
</comment>
<reference evidence="1 2" key="1">
    <citation type="submission" date="2015-01" db="EMBL/GenBank/DDBJ databases">
        <title>Evolution of Trichinella species and genotypes.</title>
        <authorList>
            <person name="Korhonen P.K."/>
            <person name="Edoardo P."/>
            <person name="Giuseppe L.R."/>
            <person name="Gasser R.B."/>
        </authorList>
    </citation>
    <scope>NUCLEOTIDE SEQUENCE [LARGE SCALE GENOMIC DNA]</scope>
    <source>
        <strain evidence="1">ISS1980</strain>
    </source>
</reference>
<dbReference type="Proteomes" id="UP000054843">
    <property type="component" value="Unassembled WGS sequence"/>
</dbReference>
<name>A0A0V1M1S5_9BILA</name>
<gene>
    <name evidence="1" type="ORF">T10_2363</name>
</gene>